<dbReference type="GeneID" id="9812685"/>
<dbReference type="Gene3D" id="3.90.1720.10">
    <property type="entry name" value="endopeptidase domain like (from Nostoc punctiforme)"/>
    <property type="match status" value="1"/>
</dbReference>
<dbReference type="FunFam" id="3.90.1720.10:FF:000019">
    <property type="entry name" value="CBN-EGL-26 protein"/>
    <property type="match status" value="1"/>
</dbReference>
<dbReference type="InterPro" id="IPR007053">
    <property type="entry name" value="LRAT_dom"/>
</dbReference>
<reference evidence="2 3" key="1">
    <citation type="submission" date="2019-12" db="EMBL/GenBank/DDBJ databases">
        <title>Chromosome-level assembly of the Caenorhabditis remanei genome.</title>
        <authorList>
            <person name="Teterina A.A."/>
            <person name="Willis J.H."/>
            <person name="Phillips P.C."/>
        </authorList>
    </citation>
    <scope>NUCLEOTIDE SEQUENCE [LARGE SCALE GENOMIC DNA]</scope>
    <source>
        <strain evidence="2 3">PX506</strain>
        <tissue evidence="2">Whole organism</tissue>
    </source>
</reference>
<evidence type="ECO:0000259" key="1">
    <source>
        <dbReference type="PROSITE" id="PS51934"/>
    </source>
</evidence>
<gene>
    <name evidence="2" type="ORF">GCK72_007831</name>
</gene>
<dbReference type="InterPro" id="IPR053372">
    <property type="entry name" value="Vulval_toroid_morpho-assoc"/>
</dbReference>
<sequence>MPPTTSTTPTCIQPSSSSIGGFGKADDNVRILLMASVRNEFGDTSIFSRLGVTALGQHYVLVVRKKMFGGYTTHMITANMRNRPFISPPFKVSTGSQSIEESRDLIDRLTTALGRPGMFSFDDPPIGSQFQVGKDLIQLDEVPVEVHNNQDKYLEKGDEIFCEVNVTGVKFYHTGIYAGDGMVYHFVCDGQESESLAEALAVFSGVSAHVVYDTWFEYVYALVEVSDVPPKILRASHPLICRSGDQIVKYAEHLQRELENYDIRRSNCQHFSSECSTGVAFSYDMTSAFKYFACSVLKPTSTVVNAMTRSNRDRSSFASNSTSS</sequence>
<dbReference type="KEGG" id="crq:GCK72_007831"/>
<dbReference type="Proteomes" id="UP000483820">
    <property type="component" value="Chromosome II"/>
</dbReference>
<dbReference type="GO" id="GO:0040025">
    <property type="term" value="P:vulval development"/>
    <property type="evidence" value="ECO:0007669"/>
    <property type="project" value="EnsemblMetazoa"/>
</dbReference>
<accession>A0A6A5HPX9</accession>
<evidence type="ECO:0000313" key="3">
    <source>
        <dbReference type="Proteomes" id="UP000483820"/>
    </source>
</evidence>
<dbReference type="PANTHER" id="PTHR36948:SF1">
    <property type="entry name" value="EGG-LAYING DEFECTIVE PROTEIN 26"/>
    <property type="match status" value="1"/>
</dbReference>
<comment type="caution">
    <text evidence="2">The sequence shown here is derived from an EMBL/GenBank/DDBJ whole genome shotgun (WGS) entry which is preliminary data.</text>
</comment>
<protein>
    <recommendedName>
        <fullName evidence="1">LRAT domain-containing protein</fullName>
    </recommendedName>
</protein>
<organism evidence="2 3">
    <name type="scientific">Caenorhabditis remanei</name>
    <name type="common">Caenorhabditis vulgaris</name>
    <dbReference type="NCBI Taxonomy" id="31234"/>
    <lineage>
        <taxon>Eukaryota</taxon>
        <taxon>Metazoa</taxon>
        <taxon>Ecdysozoa</taxon>
        <taxon>Nematoda</taxon>
        <taxon>Chromadorea</taxon>
        <taxon>Rhabditida</taxon>
        <taxon>Rhabditina</taxon>
        <taxon>Rhabditomorpha</taxon>
        <taxon>Rhabditoidea</taxon>
        <taxon>Rhabditidae</taxon>
        <taxon>Peloderinae</taxon>
        <taxon>Caenorhabditis</taxon>
    </lineage>
</organism>
<evidence type="ECO:0000313" key="2">
    <source>
        <dbReference type="EMBL" id="KAF1767872.1"/>
    </source>
</evidence>
<dbReference type="PROSITE" id="PS51934">
    <property type="entry name" value="LRAT"/>
    <property type="match status" value="1"/>
</dbReference>
<dbReference type="EMBL" id="WUAV01000002">
    <property type="protein sequence ID" value="KAF1767872.1"/>
    <property type="molecule type" value="Genomic_DNA"/>
</dbReference>
<dbReference type="AlphaFoldDB" id="A0A6A5HPX9"/>
<dbReference type="Pfam" id="PF04970">
    <property type="entry name" value="LRAT"/>
    <property type="match status" value="1"/>
</dbReference>
<dbReference type="GO" id="GO:0000902">
    <property type="term" value="P:cell morphogenesis"/>
    <property type="evidence" value="ECO:0007669"/>
    <property type="project" value="EnsemblMetazoa"/>
</dbReference>
<proteinExistence type="predicted"/>
<dbReference type="GO" id="GO:0098592">
    <property type="term" value="C:cytoplasmic side of apical plasma membrane"/>
    <property type="evidence" value="ECO:0007669"/>
    <property type="project" value="EnsemblMetazoa"/>
</dbReference>
<name>A0A6A5HPX9_CAERE</name>
<dbReference type="GO" id="GO:0040026">
    <property type="term" value="P:positive regulation of vulval development"/>
    <property type="evidence" value="ECO:0007669"/>
    <property type="project" value="EnsemblMetazoa"/>
</dbReference>
<dbReference type="GO" id="GO:0009792">
    <property type="term" value="P:embryo development ending in birth or egg hatching"/>
    <property type="evidence" value="ECO:0007669"/>
    <property type="project" value="EnsemblMetazoa"/>
</dbReference>
<feature type="domain" description="LRAT" evidence="1">
    <location>
        <begin position="163"/>
        <end position="284"/>
    </location>
</feature>
<dbReference type="CTD" id="9812685"/>
<dbReference type="GO" id="GO:0018991">
    <property type="term" value="P:egg-laying behavior"/>
    <property type="evidence" value="ECO:0007669"/>
    <property type="project" value="EnsemblMetazoa"/>
</dbReference>
<dbReference type="PANTHER" id="PTHR36948">
    <property type="entry name" value="PROTEIN CBG04856"/>
    <property type="match status" value="1"/>
</dbReference>
<dbReference type="RefSeq" id="XP_003094327.2">
    <property type="nucleotide sequence ID" value="XM_003094279.2"/>
</dbReference>